<dbReference type="SMART" id="SM00097">
    <property type="entry name" value="WNT1"/>
    <property type="match status" value="1"/>
</dbReference>
<dbReference type="PRINTS" id="PR01349">
    <property type="entry name" value="WNTPROTEIN"/>
</dbReference>
<dbReference type="PANTHER" id="PTHR12027">
    <property type="entry name" value="WNT RELATED"/>
    <property type="match status" value="1"/>
</dbReference>
<sequence length="418" mass="46339">MTTCGLLLSISTQVRCSLLPDHHIKDTGAPFNSSFRVVGAVVVGAAVCSRIPGLAKSQREQCRKAPHAMPAVGEGAALGLRECRHQFRHHRWNCSHVSNDQVFGHVVVVGSREAAFTYAISSAGVTYAVTAACSRGNITACGCEPAVRTRKELPPNGWEWGGCSADVTYGMRFARRFLDAREIEGDARSLMNLHNNKAGRKIVKALLHTECKCHGVSGSCTVRTCWRTLPSFRQIGDALMKKYYRARPVIAITPPPPPTVQTLDAMSHSMLPEMVPILGNDAKTQGKPNDFAKSRHNRQPMLKKIGKSRRPHLILKKTKVTGGSSISLKRIPKRSELVFLQPSPNYCEPDLTQGSLGTQGRYCNRTSKGTDGCDLMCCGRGYNTHQFTRTWQCRCKFHWCCRVHCETCMERTEEYTCK</sequence>
<keyword evidence="12" id="KW-1185">Reference proteome</keyword>
<proteinExistence type="inferred from homology"/>
<dbReference type="GO" id="GO:0000902">
    <property type="term" value="P:cell morphogenesis"/>
    <property type="evidence" value="ECO:0007669"/>
    <property type="project" value="UniProtKB-ARBA"/>
</dbReference>
<dbReference type="GO" id="GO:0005125">
    <property type="term" value="F:cytokine activity"/>
    <property type="evidence" value="ECO:0007669"/>
    <property type="project" value="TreeGrafter"/>
</dbReference>
<reference evidence="11 12" key="1">
    <citation type="submission" date="2023-03" db="EMBL/GenBank/DDBJ databases">
        <title>High recombination rates correlate with genetic variation in Cardiocondyla obscurior ants.</title>
        <authorList>
            <person name="Errbii M."/>
        </authorList>
    </citation>
    <scope>NUCLEOTIDE SEQUENCE [LARGE SCALE GENOMIC DNA]</scope>
    <source>
        <strain evidence="11">Alpha-2009</strain>
        <tissue evidence="11">Whole body</tissue>
    </source>
</reference>
<dbReference type="PROSITE" id="PS00246">
    <property type="entry name" value="WNT1"/>
    <property type="match status" value="1"/>
</dbReference>
<accession>A0AAW2GK61</accession>
<comment type="subcellular location">
    <subcellularLocation>
        <location evidence="1 10">Secreted</location>
        <location evidence="1 10">Extracellular space</location>
        <location evidence="1 10">Extracellular matrix</location>
    </subcellularLocation>
</comment>
<evidence type="ECO:0000313" key="11">
    <source>
        <dbReference type="EMBL" id="KAL0126526.1"/>
    </source>
</evidence>
<evidence type="ECO:0000256" key="8">
    <source>
        <dbReference type="ARBA" id="ARBA00023180"/>
    </source>
</evidence>
<evidence type="ECO:0000256" key="10">
    <source>
        <dbReference type="RuleBase" id="RU003500"/>
    </source>
</evidence>
<evidence type="ECO:0000256" key="2">
    <source>
        <dbReference type="ARBA" id="ARBA00005683"/>
    </source>
</evidence>
<dbReference type="GO" id="GO:0060070">
    <property type="term" value="P:canonical Wnt signaling pathway"/>
    <property type="evidence" value="ECO:0007669"/>
    <property type="project" value="TreeGrafter"/>
</dbReference>
<gene>
    <name evidence="11" type="ORF">PUN28_005121</name>
</gene>
<dbReference type="AlphaFoldDB" id="A0AAW2GK61"/>
<keyword evidence="3 10" id="KW-0217">Developmental protein</keyword>
<dbReference type="GO" id="GO:0045165">
    <property type="term" value="P:cell fate commitment"/>
    <property type="evidence" value="ECO:0007669"/>
    <property type="project" value="TreeGrafter"/>
</dbReference>
<dbReference type="GO" id="GO:0005615">
    <property type="term" value="C:extracellular space"/>
    <property type="evidence" value="ECO:0007669"/>
    <property type="project" value="TreeGrafter"/>
</dbReference>
<dbReference type="Proteomes" id="UP001430953">
    <property type="component" value="Unassembled WGS sequence"/>
</dbReference>
<dbReference type="Gene3D" id="3.30.2460.20">
    <property type="match status" value="1"/>
</dbReference>
<comment type="function">
    <text evidence="10">Ligand for members of the frizzled family of seven transmembrane receptors.</text>
</comment>
<evidence type="ECO:0000313" key="12">
    <source>
        <dbReference type="Proteomes" id="UP001430953"/>
    </source>
</evidence>
<keyword evidence="8" id="KW-0325">Glycoprotein</keyword>
<dbReference type="InterPro" id="IPR005817">
    <property type="entry name" value="Wnt"/>
</dbReference>
<organism evidence="11 12">
    <name type="scientific">Cardiocondyla obscurior</name>
    <dbReference type="NCBI Taxonomy" id="286306"/>
    <lineage>
        <taxon>Eukaryota</taxon>
        <taxon>Metazoa</taxon>
        <taxon>Ecdysozoa</taxon>
        <taxon>Arthropoda</taxon>
        <taxon>Hexapoda</taxon>
        <taxon>Insecta</taxon>
        <taxon>Pterygota</taxon>
        <taxon>Neoptera</taxon>
        <taxon>Endopterygota</taxon>
        <taxon>Hymenoptera</taxon>
        <taxon>Apocrita</taxon>
        <taxon>Aculeata</taxon>
        <taxon>Formicoidea</taxon>
        <taxon>Formicidae</taxon>
        <taxon>Myrmicinae</taxon>
        <taxon>Cardiocondyla</taxon>
    </lineage>
</organism>
<dbReference type="Pfam" id="PF00110">
    <property type="entry name" value="wnt"/>
    <property type="match status" value="1"/>
</dbReference>
<dbReference type="GO" id="GO:0030182">
    <property type="term" value="P:neuron differentiation"/>
    <property type="evidence" value="ECO:0007669"/>
    <property type="project" value="TreeGrafter"/>
</dbReference>
<keyword evidence="4" id="KW-0964">Secreted</keyword>
<keyword evidence="7" id="KW-1015">Disulfide bond</keyword>
<keyword evidence="5" id="KW-0272">Extracellular matrix</keyword>
<evidence type="ECO:0000256" key="3">
    <source>
        <dbReference type="ARBA" id="ARBA00022473"/>
    </source>
</evidence>
<dbReference type="PANTHER" id="PTHR12027:SF112">
    <property type="entry name" value="PROTEIN WNT-2"/>
    <property type="match status" value="1"/>
</dbReference>
<dbReference type="GO" id="GO:0046330">
    <property type="term" value="P:positive regulation of JNK cascade"/>
    <property type="evidence" value="ECO:0007669"/>
    <property type="project" value="TreeGrafter"/>
</dbReference>
<dbReference type="InterPro" id="IPR043158">
    <property type="entry name" value="Wnt_C"/>
</dbReference>
<comment type="similarity">
    <text evidence="2 10">Belongs to the Wnt family.</text>
</comment>
<protein>
    <recommendedName>
        <fullName evidence="10">Protein Wnt</fullName>
    </recommendedName>
</protein>
<evidence type="ECO:0000256" key="9">
    <source>
        <dbReference type="ARBA" id="ARBA00023288"/>
    </source>
</evidence>
<dbReference type="EMBL" id="JADYXP020000004">
    <property type="protein sequence ID" value="KAL0126526.1"/>
    <property type="molecule type" value="Genomic_DNA"/>
</dbReference>
<evidence type="ECO:0000256" key="5">
    <source>
        <dbReference type="ARBA" id="ARBA00022530"/>
    </source>
</evidence>
<evidence type="ECO:0000256" key="4">
    <source>
        <dbReference type="ARBA" id="ARBA00022525"/>
    </source>
</evidence>
<dbReference type="GO" id="GO:0060560">
    <property type="term" value="P:developmental growth involved in morphogenesis"/>
    <property type="evidence" value="ECO:0007669"/>
    <property type="project" value="UniProtKB-ARBA"/>
</dbReference>
<dbReference type="GO" id="GO:0007517">
    <property type="term" value="P:muscle organ development"/>
    <property type="evidence" value="ECO:0007669"/>
    <property type="project" value="UniProtKB-ARBA"/>
</dbReference>
<dbReference type="CDD" id="cd19339">
    <property type="entry name" value="Wnt_Wnt7"/>
    <property type="match status" value="1"/>
</dbReference>
<evidence type="ECO:0000256" key="1">
    <source>
        <dbReference type="ARBA" id="ARBA00004498"/>
    </source>
</evidence>
<comment type="caution">
    <text evidence="11">The sequence shown here is derived from an EMBL/GenBank/DDBJ whole genome shotgun (WGS) entry which is preliminary data.</text>
</comment>
<dbReference type="FunFam" id="3.30.2460.20:FF:000001">
    <property type="entry name" value="Wnt homolog"/>
    <property type="match status" value="1"/>
</dbReference>
<name>A0AAW2GK61_9HYME</name>
<evidence type="ECO:0000256" key="7">
    <source>
        <dbReference type="ARBA" id="ARBA00023157"/>
    </source>
</evidence>
<dbReference type="InterPro" id="IPR018161">
    <property type="entry name" value="Wnt_CS"/>
</dbReference>
<dbReference type="GO" id="GO:0005109">
    <property type="term" value="F:frizzled binding"/>
    <property type="evidence" value="ECO:0007669"/>
    <property type="project" value="TreeGrafter"/>
</dbReference>
<evidence type="ECO:0000256" key="6">
    <source>
        <dbReference type="ARBA" id="ARBA00022687"/>
    </source>
</evidence>
<keyword evidence="6 10" id="KW-0879">Wnt signaling pathway</keyword>
<keyword evidence="9" id="KW-0449">Lipoprotein</keyword>